<dbReference type="InterPro" id="IPR040263">
    <property type="entry name" value="PWP3A_3B_4"/>
</dbReference>
<reference evidence="4" key="1">
    <citation type="journal article" date="2002" name="Science">
        <title>The draft genome of Ciona intestinalis: insights into chordate and vertebrate origins.</title>
        <authorList>
            <person name="Dehal P."/>
            <person name="Satou Y."/>
            <person name="Campbell R.K."/>
            <person name="Chapman J."/>
            <person name="Degnan B."/>
            <person name="De Tomaso A."/>
            <person name="Davidson B."/>
            <person name="Di Gregorio A."/>
            <person name="Gelpke M."/>
            <person name="Goodstein D.M."/>
            <person name="Harafuji N."/>
            <person name="Hastings K.E."/>
            <person name="Ho I."/>
            <person name="Hotta K."/>
            <person name="Huang W."/>
            <person name="Kawashima T."/>
            <person name="Lemaire P."/>
            <person name="Martinez D."/>
            <person name="Meinertzhagen I.A."/>
            <person name="Necula S."/>
            <person name="Nonaka M."/>
            <person name="Putnam N."/>
            <person name="Rash S."/>
            <person name="Saiga H."/>
            <person name="Satake M."/>
            <person name="Terry A."/>
            <person name="Yamada L."/>
            <person name="Wang H.G."/>
            <person name="Awazu S."/>
            <person name="Azumi K."/>
            <person name="Boore J."/>
            <person name="Branno M."/>
            <person name="Chin-Bow S."/>
            <person name="DeSantis R."/>
            <person name="Doyle S."/>
            <person name="Francino P."/>
            <person name="Keys D.N."/>
            <person name="Haga S."/>
            <person name="Hayashi H."/>
            <person name="Hino K."/>
            <person name="Imai K.S."/>
            <person name="Inaba K."/>
            <person name="Kano S."/>
            <person name="Kobayashi K."/>
            <person name="Kobayashi M."/>
            <person name="Lee B.I."/>
            <person name="Makabe K.W."/>
            <person name="Manohar C."/>
            <person name="Matassi G."/>
            <person name="Medina M."/>
            <person name="Mochizuki Y."/>
            <person name="Mount S."/>
            <person name="Morishita T."/>
            <person name="Miura S."/>
            <person name="Nakayama A."/>
            <person name="Nishizaka S."/>
            <person name="Nomoto H."/>
            <person name="Ohta F."/>
            <person name="Oishi K."/>
            <person name="Rigoutsos I."/>
            <person name="Sano M."/>
            <person name="Sasaki A."/>
            <person name="Sasakura Y."/>
            <person name="Shoguchi E."/>
            <person name="Shin-i T."/>
            <person name="Spagnuolo A."/>
            <person name="Stainier D."/>
            <person name="Suzuki M.M."/>
            <person name="Tassy O."/>
            <person name="Takatori N."/>
            <person name="Tokuoka M."/>
            <person name="Yagi K."/>
            <person name="Yoshizaki F."/>
            <person name="Wada S."/>
            <person name="Zhang C."/>
            <person name="Hyatt P.D."/>
            <person name="Larimer F."/>
            <person name="Detter C."/>
            <person name="Doggett N."/>
            <person name="Glavina T."/>
            <person name="Hawkins T."/>
            <person name="Richardson P."/>
            <person name="Lucas S."/>
            <person name="Kohara Y."/>
            <person name="Levine M."/>
            <person name="Satoh N."/>
            <person name="Rokhsar D.S."/>
        </authorList>
    </citation>
    <scope>NUCLEOTIDE SEQUENCE [LARGE SCALE GENOMIC DNA]</scope>
</reference>
<dbReference type="PANTHER" id="PTHR31333:SF6">
    <property type="entry name" value="MUM1 LIKE 1"/>
    <property type="match status" value="1"/>
</dbReference>
<reference evidence="3" key="3">
    <citation type="submission" date="2025-09" db="UniProtKB">
        <authorList>
            <consortium name="Ensembl"/>
        </authorList>
    </citation>
    <scope>IDENTIFICATION</scope>
</reference>
<dbReference type="Ensembl" id="ENSCINT00000004636.3">
    <property type="protein sequence ID" value="ENSCINP00000004636.3"/>
    <property type="gene ID" value="ENSCING00000002271.3"/>
</dbReference>
<evidence type="ECO:0000313" key="3">
    <source>
        <dbReference type="Ensembl" id="ENSCINP00000004636.3"/>
    </source>
</evidence>
<evidence type="ECO:0000313" key="4">
    <source>
        <dbReference type="Proteomes" id="UP000008144"/>
    </source>
</evidence>
<proteinExistence type="predicted"/>
<dbReference type="GeneTree" id="ENSGT00390000001700"/>
<dbReference type="InterPro" id="IPR048795">
    <property type="entry name" value="PWP3A_3B_4_C"/>
</dbReference>
<dbReference type="AlphaFoldDB" id="F6W2H1"/>
<feature type="domain" description="PWWP" evidence="2">
    <location>
        <begin position="289"/>
        <end position="411"/>
    </location>
</feature>
<dbReference type="STRING" id="7719.ENSCINP00000004636"/>
<reference evidence="3" key="2">
    <citation type="submission" date="2025-08" db="UniProtKB">
        <authorList>
            <consortium name="Ensembl"/>
        </authorList>
    </citation>
    <scope>IDENTIFICATION</scope>
</reference>
<dbReference type="Proteomes" id="UP000008144">
    <property type="component" value="Unassembled WGS sequence"/>
</dbReference>
<dbReference type="PANTHER" id="PTHR31333">
    <property type="entry name" value="PWWP DOMAIN-CONTAINING DNA REPAIR FACTOR 3 FAMILY MEMBER"/>
    <property type="match status" value="1"/>
</dbReference>
<sequence>MKRSRKREKTSNKRRKTINLPEICIEDDYGGELDQLSTSLIQFPPSVVDDDSDTSDELPQVLSKVKSEKIMKGDLVWVKHNVKNCYWPSYVKSVEGTKISIYFISYNKFTKGERSWKYNIKSKKIKRFDDGDYKLMVEAGRRHYNKINDENGLALFNNAVDLAETYSLERCKDLLKDEKDILKYFNSNGFSVCYEQCLEEHRGGGGEGVVTPGVSMTPSDPSTPDNCMTPCDPAAPVDPTTPTDPTIPKDPATPDNLVTPNDPVTPCDPLTPGNPTKRKIPDNPSLKYFNRRNEKIVCYITEGKCDKTMVKVFNQEQKSPRMKSYLRKWGKLPGESRGKDLDYVYFEDEKQLKVVCDYLGKFVADNCGKLSLIESDDLIFRVLLPEATIESISKVQRRKPSDAEKIYTRGYKGRMVTFDPCLTSPLTEDDETKMKRRIKNFAF</sequence>
<accession>A0A1W2WD96</accession>
<dbReference type="InterPro" id="IPR035504">
    <property type="entry name" value="MUM1-like_PWWP"/>
</dbReference>
<evidence type="ECO:0000259" key="2">
    <source>
        <dbReference type="Pfam" id="PF20886"/>
    </source>
</evidence>
<gene>
    <name evidence="3" type="primary">LOC100187136</name>
</gene>
<name>F6W2H1_CIOIN</name>
<accession>F6W2H1</accession>
<feature type="compositionally biased region" description="Low complexity" evidence="1">
    <location>
        <begin position="236"/>
        <end position="255"/>
    </location>
</feature>
<keyword evidence="4" id="KW-1185">Reference proteome</keyword>
<evidence type="ECO:0000256" key="1">
    <source>
        <dbReference type="SAM" id="MobiDB-lite"/>
    </source>
</evidence>
<dbReference type="Gene3D" id="2.30.30.140">
    <property type="match status" value="1"/>
</dbReference>
<dbReference type="InParanoid" id="F6W2H1"/>
<protein>
    <submittedName>
        <fullName evidence="3">Uncharacterized LOC100187136</fullName>
    </submittedName>
</protein>
<dbReference type="Pfam" id="PF20886">
    <property type="entry name" value="PWP3A-B_C"/>
    <property type="match status" value="1"/>
</dbReference>
<organism evidence="3 4">
    <name type="scientific">Ciona intestinalis</name>
    <name type="common">Transparent sea squirt</name>
    <name type="synonym">Ascidia intestinalis</name>
    <dbReference type="NCBI Taxonomy" id="7719"/>
    <lineage>
        <taxon>Eukaryota</taxon>
        <taxon>Metazoa</taxon>
        <taxon>Chordata</taxon>
        <taxon>Tunicata</taxon>
        <taxon>Ascidiacea</taxon>
        <taxon>Phlebobranchia</taxon>
        <taxon>Cionidae</taxon>
        <taxon>Ciona</taxon>
    </lineage>
</organism>
<dbReference type="HOGENOM" id="CLU_618142_0_0_1"/>
<feature type="region of interest" description="Disordered" evidence="1">
    <location>
        <begin position="236"/>
        <end position="285"/>
    </location>
</feature>
<dbReference type="CDD" id="cd06080">
    <property type="entry name" value="PWWP_MUM1-like"/>
    <property type="match status" value="1"/>
</dbReference>